<sequence length="127" mass="14847">MFKYQTEKQLLYYNKITQLRTEKGLSIRQLCRLFPVSDSTIKRWLRNHDEEHLRKGPKAMPKSPGNRSSSAPKTAESELIRTLREENARLKAQAAGESMRADAYEEMINIAERRFNIPIRKKRGAKQ</sequence>
<dbReference type="Proteomes" id="UP001297600">
    <property type="component" value="Unassembled WGS sequence"/>
</dbReference>
<accession>A0ABS9MS51</accession>
<evidence type="ECO:0000313" key="3">
    <source>
        <dbReference type="Proteomes" id="UP001297600"/>
    </source>
</evidence>
<evidence type="ECO:0008006" key="4">
    <source>
        <dbReference type="Google" id="ProtNLM"/>
    </source>
</evidence>
<reference evidence="2 3" key="1">
    <citation type="submission" date="2022-02" db="EMBL/GenBank/DDBJ databases">
        <title>Mesosutterella porci, a novel member of the family Sutterellaceae from pig feces.</title>
        <authorList>
            <person name="Wylensek D."/>
            <person name="Clavel T."/>
        </authorList>
    </citation>
    <scope>NUCLEOTIDE SEQUENCE [LARGE SCALE GENOMIC DNA]</scope>
    <source>
        <strain evidence="3">oilRF-744-wt-GAM-9</strain>
    </source>
</reference>
<feature type="region of interest" description="Disordered" evidence="1">
    <location>
        <begin position="47"/>
        <end position="78"/>
    </location>
</feature>
<proteinExistence type="predicted"/>
<evidence type="ECO:0000256" key="1">
    <source>
        <dbReference type="SAM" id="MobiDB-lite"/>
    </source>
</evidence>
<gene>
    <name evidence="2" type="ORF">MAF45_07090</name>
</gene>
<evidence type="ECO:0000313" key="2">
    <source>
        <dbReference type="EMBL" id="MCG5031207.1"/>
    </source>
</evidence>
<dbReference type="Gene3D" id="1.10.260.40">
    <property type="entry name" value="lambda repressor-like DNA-binding domains"/>
    <property type="match status" value="1"/>
</dbReference>
<name>A0ABS9MS51_9BURK</name>
<protein>
    <recommendedName>
        <fullName evidence="4">Transposase</fullName>
    </recommendedName>
</protein>
<dbReference type="InterPro" id="IPR010982">
    <property type="entry name" value="Lambda_DNA-bd_dom_sf"/>
</dbReference>
<comment type="caution">
    <text evidence="2">The sequence shown here is derived from an EMBL/GenBank/DDBJ whole genome shotgun (WGS) entry which is preliminary data.</text>
</comment>
<dbReference type="InterPro" id="IPR009057">
    <property type="entry name" value="Homeodomain-like_sf"/>
</dbReference>
<keyword evidence="3" id="KW-1185">Reference proteome</keyword>
<dbReference type="EMBL" id="JAKNCT010000007">
    <property type="protein sequence ID" value="MCG5031207.1"/>
    <property type="molecule type" value="Genomic_DNA"/>
</dbReference>
<dbReference type="SUPFAM" id="SSF46689">
    <property type="entry name" value="Homeodomain-like"/>
    <property type="match status" value="1"/>
</dbReference>
<organism evidence="2 3">
    <name type="scientific">Mesosutterella porci</name>
    <dbReference type="NCBI Taxonomy" id="2915351"/>
    <lineage>
        <taxon>Bacteria</taxon>
        <taxon>Pseudomonadati</taxon>
        <taxon>Pseudomonadota</taxon>
        <taxon>Betaproteobacteria</taxon>
        <taxon>Burkholderiales</taxon>
        <taxon>Sutterellaceae</taxon>
        <taxon>Mesosutterella</taxon>
    </lineage>
</organism>
<dbReference type="RefSeq" id="WP_237978905.1">
    <property type="nucleotide sequence ID" value="NZ_JAKNCT010000007.1"/>
</dbReference>